<comment type="caution">
    <text evidence="2">The sequence shown here is derived from an EMBL/GenBank/DDBJ whole genome shotgun (WGS) entry which is preliminary data.</text>
</comment>
<evidence type="ECO:0000313" key="3">
    <source>
        <dbReference type="Proteomes" id="UP001596523"/>
    </source>
</evidence>
<evidence type="ECO:0000313" key="2">
    <source>
        <dbReference type="EMBL" id="MFC7310064.1"/>
    </source>
</evidence>
<feature type="non-terminal residue" evidence="2">
    <location>
        <position position="1"/>
    </location>
</feature>
<feature type="region of interest" description="Disordered" evidence="1">
    <location>
        <begin position="1"/>
        <end position="102"/>
    </location>
</feature>
<keyword evidence="3" id="KW-1185">Reference proteome</keyword>
<dbReference type="EMBL" id="JBHTCF010000027">
    <property type="protein sequence ID" value="MFC7310064.1"/>
    <property type="molecule type" value="Genomic_DNA"/>
</dbReference>
<feature type="compositionally biased region" description="Gly residues" evidence="1">
    <location>
        <begin position="1"/>
        <end position="94"/>
    </location>
</feature>
<reference evidence="3" key="1">
    <citation type="journal article" date="2019" name="Int. J. Syst. Evol. Microbiol.">
        <title>The Global Catalogue of Microorganisms (GCM) 10K type strain sequencing project: providing services to taxonomists for standard genome sequencing and annotation.</title>
        <authorList>
            <consortium name="The Broad Institute Genomics Platform"/>
            <consortium name="The Broad Institute Genome Sequencing Center for Infectious Disease"/>
            <person name="Wu L."/>
            <person name="Ma J."/>
        </authorList>
    </citation>
    <scope>NUCLEOTIDE SEQUENCE [LARGE SCALE GENOMIC DNA]</scope>
    <source>
        <strain evidence="3">SYNS20</strain>
    </source>
</reference>
<sequence length="232" mass="23064">ADDGGAGAGGGAADDGGAGAGGGAADDGGAEGGARAEGGAGAGAGGGAADDGGAGAGGGAADDGGAGAGGGAADDGGAEGGARAGSGSGAGGDFTFGEPEQSEPLGVVYPATLEEPRPERLVVRDVARGEWRLEVDPRYGGTRVYPDGLEFTEDALETYTINEKDPLSARTRSDWTIRLHRPELGWDARVETRSEISCDAESFLASNEVICREGEEVVFHRTWERRIPRTAG</sequence>
<protein>
    <recommendedName>
        <fullName evidence="4">Serine/threonine protein kinase</fullName>
    </recommendedName>
</protein>
<accession>A0ABW2JX14</accession>
<evidence type="ECO:0000256" key="1">
    <source>
        <dbReference type="SAM" id="MobiDB-lite"/>
    </source>
</evidence>
<organism evidence="2 3">
    <name type="scientific">Streptomyces monticola</name>
    <dbReference type="NCBI Taxonomy" id="2666263"/>
    <lineage>
        <taxon>Bacteria</taxon>
        <taxon>Bacillati</taxon>
        <taxon>Actinomycetota</taxon>
        <taxon>Actinomycetes</taxon>
        <taxon>Kitasatosporales</taxon>
        <taxon>Streptomycetaceae</taxon>
        <taxon>Streptomyces</taxon>
    </lineage>
</organism>
<dbReference type="Proteomes" id="UP001596523">
    <property type="component" value="Unassembled WGS sequence"/>
</dbReference>
<evidence type="ECO:0008006" key="4">
    <source>
        <dbReference type="Google" id="ProtNLM"/>
    </source>
</evidence>
<gene>
    <name evidence="2" type="ORF">ACFQVC_38330</name>
</gene>
<proteinExistence type="predicted"/>
<name>A0ABW2JX14_9ACTN</name>